<gene>
    <name evidence="6" type="ORF">IM660_18620</name>
</gene>
<sequence>MSSFKNLLFVFADQMRAFDMGCAGNSEIRTPNFDRLAGAGVNFTHALVNSPVCTPSRGTILTGRYPIRHGAVANDLPLGDCRTVADVLKEQGYSTGYIGKWHLDGIPRDKFTPPGARRRGFDYWAAYNCSHEYFREDKYYLDSPVPEQVSGYEPEVQTDLAREFLRENRDGPFALYLSWGPPHDPYPDVPERYRELYRESGITARPNVEVPGRTAMARRLDYDRSIADYYAAISALDTEMGRLLDCLEDLGLAESTLVVFTSDHGDMLWSHGMLKKQVPWDEAVRVPLLMRLPGVIAPGSQSAALASAVDLVPTVLEFLGVEHDGQDMDGSSLTPCLAGDGGPESVLLMDLMKADESADQDIPEWRAIRTRDYLYAETVGRAPWMLFDLDQDPFQMRNVVDMPGYAEIQADLVRILGSKLKDARDPFVPGVQLVERMGLGPLWRERERVQSGAVATGGGSGASDARIAFAASDG</sequence>
<keyword evidence="4" id="KW-0106">Calcium</keyword>
<evidence type="ECO:0000259" key="5">
    <source>
        <dbReference type="Pfam" id="PF00884"/>
    </source>
</evidence>
<dbReference type="Gene3D" id="3.40.720.10">
    <property type="entry name" value="Alkaline Phosphatase, subunit A"/>
    <property type="match status" value="1"/>
</dbReference>
<dbReference type="InterPro" id="IPR024607">
    <property type="entry name" value="Sulfatase_CS"/>
</dbReference>
<dbReference type="KEGG" id="halt:IM660_18620"/>
<organism evidence="6 7">
    <name type="scientific">Ruania alkalisoli</name>
    <dbReference type="NCBI Taxonomy" id="2779775"/>
    <lineage>
        <taxon>Bacteria</taxon>
        <taxon>Bacillati</taxon>
        <taxon>Actinomycetota</taxon>
        <taxon>Actinomycetes</taxon>
        <taxon>Micrococcales</taxon>
        <taxon>Ruaniaceae</taxon>
        <taxon>Ruania</taxon>
    </lineage>
</organism>
<keyword evidence="2" id="KW-0479">Metal-binding</keyword>
<dbReference type="GO" id="GO:0004065">
    <property type="term" value="F:arylsulfatase activity"/>
    <property type="evidence" value="ECO:0007669"/>
    <property type="project" value="TreeGrafter"/>
</dbReference>
<accession>A0A7M1SSP3</accession>
<dbReference type="PROSITE" id="PS00149">
    <property type="entry name" value="SULFATASE_2"/>
    <property type="match status" value="1"/>
</dbReference>
<dbReference type="Pfam" id="PF00884">
    <property type="entry name" value="Sulfatase"/>
    <property type="match status" value="1"/>
</dbReference>
<dbReference type="PANTHER" id="PTHR42693">
    <property type="entry name" value="ARYLSULFATASE FAMILY MEMBER"/>
    <property type="match status" value="1"/>
</dbReference>
<evidence type="ECO:0000256" key="2">
    <source>
        <dbReference type="ARBA" id="ARBA00022723"/>
    </source>
</evidence>
<feature type="domain" description="Sulfatase N-terminal" evidence="5">
    <location>
        <begin position="5"/>
        <end position="321"/>
    </location>
</feature>
<dbReference type="InterPro" id="IPR017850">
    <property type="entry name" value="Alkaline_phosphatase_core_sf"/>
</dbReference>
<evidence type="ECO:0000313" key="6">
    <source>
        <dbReference type="EMBL" id="QOR70570.1"/>
    </source>
</evidence>
<dbReference type="InterPro" id="IPR000917">
    <property type="entry name" value="Sulfatase_N"/>
</dbReference>
<dbReference type="EMBL" id="CP063169">
    <property type="protein sequence ID" value="QOR70570.1"/>
    <property type="molecule type" value="Genomic_DNA"/>
</dbReference>
<evidence type="ECO:0000256" key="3">
    <source>
        <dbReference type="ARBA" id="ARBA00022801"/>
    </source>
</evidence>
<evidence type="ECO:0000256" key="1">
    <source>
        <dbReference type="ARBA" id="ARBA00008779"/>
    </source>
</evidence>
<keyword evidence="3" id="KW-0378">Hydrolase</keyword>
<dbReference type="RefSeq" id="WP_193497245.1">
    <property type="nucleotide sequence ID" value="NZ_CP063169.1"/>
</dbReference>
<protein>
    <submittedName>
        <fullName evidence="6">Sulfatase</fullName>
    </submittedName>
</protein>
<dbReference type="CDD" id="cd16034">
    <property type="entry name" value="sulfatase_like"/>
    <property type="match status" value="1"/>
</dbReference>
<dbReference type="AlphaFoldDB" id="A0A7M1SSP3"/>
<dbReference type="PANTHER" id="PTHR42693:SF53">
    <property type="entry name" value="ENDO-4-O-SULFATASE"/>
    <property type="match status" value="1"/>
</dbReference>
<evidence type="ECO:0000256" key="4">
    <source>
        <dbReference type="ARBA" id="ARBA00022837"/>
    </source>
</evidence>
<keyword evidence="7" id="KW-1185">Reference proteome</keyword>
<reference evidence="6 7" key="1">
    <citation type="submission" date="2020-10" db="EMBL/GenBank/DDBJ databases">
        <title>Haloactinobacterium sp. RN3S43, a bacterium isolated from saline soil.</title>
        <authorList>
            <person name="Sun J.-Q."/>
        </authorList>
    </citation>
    <scope>NUCLEOTIDE SEQUENCE [LARGE SCALE GENOMIC DNA]</scope>
    <source>
        <strain evidence="6 7">RN3S43</strain>
    </source>
</reference>
<dbReference type="InterPro" id="IPR050738">
    <property type="entry name" value="Sulfatase"/>
</dbReference>
<dbReference type="SUPFAM" id="SSF53649">
    <property type="entry name" value="Alkaline phosphatase-like"/>
    <property type="match status" value="1"/>
</dbReference>
<dbReference type="Proteomes" id="UP000593758">
    <property type="component" value="Chromosome"/>
</dbReference>
<proteinExistence type="inferred from homology"/>
<comment type="similarity">
    <text evidence="1">Belongs to the sulfatase family.</text>
</comment>
<name>A0A7M1SSP3_9MICO</name>
<dbReference type="PROSITE" id="PS00523">
    <property type="entry name" value="SULFATASE_1"/>
    <property type="match status" value="1"/>
</dbReference>
<evidence type="ECO:0000313" key="7">
    <source>
        <dbReference type="Proteomes" id="UP000593758"/>
    </source>
</evidence>
<dbReference type="GO" id="GO:0046872">
    <property type="term" value="F:metal ion binding"/>
    <property type="evidence" value="ECO:0007669"/>
    <property type="project" value="UniProtKB-KW"/>
</dbReference>